<protein>
    <recommendedName>
        <fullName evidence="3">RteC protein</fullName>
    </recommendedName>
</protein>
<evidence type="ECO:0000313" key="2">
    <source>
        <dbReference type="Proteomes" id="UP000463337"/>
    </source>
</evidence>
<organism evidence="1 2">
    <name type="scientific">Parabacteroides distasonis</name>
    <dbReference type="NCBI Taxonomy" id="823"/>
    <lineage>
        <taxon>Bacteria</taxon>
        <taxon>Pseudomonadati</taxon>
        <taxon>Bacteroidota</taxon>
        <taxon>Bacteroidia</taxon>
        <taxon>Bacteroidales</taxon>
        <taxon>Tannerellaceae</taxon>
        <taxon>Parabacteroides</taxon>
    </lineage>
</organism>
<dbReference type="Proteomes" id="UP000463337">
    <property type="component" value="Unassembled WGS sequence"/>
</dbReference>
<proteinExistence type="predicted"/>
<dbReference type="Pfam" id="PF09357">
    <property type="entry name" value="RteC"/>
    <property type="match status" value="1"/>
</dbReference>
<accession>A0A6I2N5Y1</accession>
<dbReference type="RefSeq" id="WP_122360167.1">
    <property type="nucleotide sequence ID" value="NZ_JBCHCV010000030.1"/>
</dbReference>
<dbReference type="EMBL" id="WKLT01000028">
    <property type="protein sequence ID" value="MRY60227.1"/>
    <property type="molecule type" value="Genomic_DNA"/>
</dbReference>
<gene>
    <name evidence="1" type="ORF">GKD59_20460</name>
</gene>
<comment type="caution">
    <text evidence="1">The sequence shown here is derived from an EMBL/GenBank/DDBJ whole genome shotgun (WGS) entry which is preliminary data.</text>
</comment>
<evidence type="ECO:0000313" key="1">
    <source>
        <dbReference type="EMBL" id="MRY60227.1"/>
    </source>
</evidence>
<dbReference type="InterPro" id="IPR018534">
    <property type="entry name" value="Tet_reg_excision_RteC"/>
</dbReference>
<reference evidence="1 2" key="1">
    <citation type="journal article" date="2019" name="Nat. Med.">
        <title>A library of human gut bacterial isolates paired with longitudinal multiomics data enables mechanistic microbiome research.</title>
        <authorList>
            <person name="Poyet M."/>
            <person name="Groussin M."/>
            <person name="Gibbons S.M."/>
            <person name="Avila-Pacheco J."/>
            <person name="Jiang X."/>
            <person name="Kearney S.M."/>
            <person name="Perrotta A.R."/>
            <person name="Berdy B."/>
            <person name="Zhao S."/>
            <person name="Lieberman T.D."/>
            <person name="Swanson P.K."/>
            <person name="Smith M."/>
            <person name="Roesemann S."/>
            <person name="Alexander J.E."/>
            <person name="Rich S.A."/>
            <person name="Livny J."/>
            <person name="Vlamakis H."/>
            <person name="Clish C."/>
            <person name="Bullock K."/>
            <person name="Deik A."/>
            <person name="Scott J."/>
            <person name="Pierce K.A."/>
            <person name="Xavier R.J."/>
            <person name="Alm E.J."/>
        </authorList>
    </citation>
    <scope>NUCLEOTIDE SEQUENCE [LARGE SCALE GENOMIC DNA]</scope>
    <source>
        <strain evidence="1 2">BIOML-A41</strain>
    </source>
</reference>
<dbReference type="AlphaFoldDB" id="A0A6I2N5Y1"/>
<sequence length="282" mass="33451">MKERIRQILLDIDSEIDEIDFYGYDIISISLSMAHRLRVILNDLREELQNYVFSTKEDEILFFKAQKPEILGRLLYFHKIYRIETQCPNGSNEAVRSYLNKELDNLTYFFNRNLDFYQYYRSHSTVYDEYYFVRGKADLRLCTDSAQLDKDPNFSTGYDYKVAKIIANEMLRIYLNKRLVKLETDNLVEDNLQKGTKYPFRFTGKKVFLIELGYSLVSSGDINNGNVEIKEIMNFLGTVFQVELGDYYAAYIAMKERKKDRTAYLTRLQDCLIKRMDEDDSK</sequence>
<name>A0A6I2N5Y1_PARDI</name>
<evidence type="ECO:0008006" key="3">
    <source>
        <dbReference type="Google" id="ProtNLM"/>
    </source>
</evidence>